<feature type="coiled-coil region" evidence="8">
    <location>
        <begin position="128"/>
        <end position="162"/>
    </location>
</feature>
<proteinExistence type="predicted"/>
<dbReference type="EC" id="2.7.13.3" evidence="2"/>
<protein>
    <recommendedName>
        <fullName evidence="2">histidine kinase</fullName>
        <ecNumber evidence="2">2.7.13.3</ecNumber>
    </recommendedName>
</protein>
<gene>
    <name evidence="11" type="ORF">VB854_19475</name>
</gene>
<evidence type="ECO:0000256" key="3">
    <source>
        <dbReference type="ARBA" id="ARBA00022553"/>
    </source>
</evidence>
<dbReference type="InterPro" id="IPR004358">
    <property type="entry name" value="Sig_transdc_His_kin-like_C"/>
</dbReference>
<reference evidence="11 12" key="1">
    <citation type="submission" date="2023-12" db="EMBL/GenBank/DDBJ databases">
        <title>Baltic Sea Cyanobacteria.</title>
        <authorList>
            <person name="Delbaje E."/>
            <person name="Fewer D.P."/>
            <person name="Shishido T.K."/>
        </authorList>
    </citation>
    <scope>NUCLEOTIDE SEQUENCE [LARGE SCALE GENOMIC DNA]</scope>
    <source>
        <strain evidence="11 12">CCNP 1315</strain>
    </source>
</reference>
<dbReference type="Gene3D" id="3.40.50.2300">
    <property type="match status" value="1"/>
</dbReference>
<name>A0ABU5U247_9CYAN</name>
<dbReference type="RefSeq" id="WP_323224498.1">
    <property type="nucleotide sequence ID" value="NZ_JAYGHT010000129.1"/>
</dbReference>
<dbReference type="InterPro" id="IPR036097">
    <property type="entry name" value="HisK_dim/P_sf"/>
</dbReference>
<dbReference type="SMART" id="SM00387">
    <property type="entry name" value="HATPase_c"/>
    <property type="match status" value="1"/>
</dbReference>
<dbReference type="SMART" id="SM00448">
    <property type="entry name" value="REC"/>
    <property type="match status" value="1"/>
</dbReference>
<comment type="catalytic activity">
    <reaction evidence="1">
        <text>ATP + protein L-histidine = ADP + protein N-phospho-L-histidine.</text>
        <dbReference type="EC" id="2.7.13.3"/>
    </reaction>
</comment>
<accession>A0ABU5U247</accession>
<dbReference type="InterPro" id="IPR050351">
    <property type="entry name" value="BphY/WalK/GraS-like"/>
</dbReference>
<dbReference type="SUPFAM" id="SSF52172">
    <property type="entry name" value="CheY-like"/>
    <property type="match status" value="1"/>
</dbReference>
<dbReference type="Proteomes" id="UP001301728">
    <property type="component" value="Unassembled WGS sequence"/>
</dbReference>
<dbReference type="PRINTS" id="PR00344">
    <property type="entry name" value="BCTRLSENSOR"/>
</dbReference>
<feature type="domain" description="Response regulatory" evidence="10">
    <location>
        <begin position="7"/>
        <end position="125"/>
    </location>
</feature>
<feature type="modified residue" description="4-aspartylphosphate" evidence="7">
    <location>
        <position position="60"/>
    </location>
</feature>
<dbReference type="PANTHER" id="PTHR42878:SF15">
    <property type="entry name" value="BACTERIOPHYTOCHROME"/>
    <property type="match status" value="1"/>
</dbReference>
<dbReference type="SUPFAM" id="SSF55874">
    <property type="entry name" value="ATPase domain of HSP90 chaperone/DNA topoisomerase II/histidine kinase"/>
    <property type="match status" value="1"/>
</dbReference>
<keyword evidence="4" id="KW-0808">Transferase</keyword>
<dbReference type="Gene3D" id="3.30.565.10">
    <property type="entry name" value="Histidine kinase-like ATPase, C-terminal domain"/>
    <property type="match status" value="1"/>
</dbReference>
<evidence type="ECO:0000256" key="6">
    <source>
        <dbReference type="ARBA" id="ARBA00023012"/>
    </source>
</evidence>
<keyword evidence="12" id="KW-1185">Reference proteome</keyword>
<evidence type="ECO:0000313" key="12">
    <source>
        <dbReference type="Proteomes" id="UP001301728"/>
    </source>
</evidence>
<dbReference type="InterPro" id="IPR036890">
    <property type="entry name" value="HATPase_C_sf"/>
</dbReference>
<dbReference type="InterPro" id="IPR001789">
    <property type="entry name" value="Sig_transdc_resp-reg_receiver"/>
</dbReference>
<feature type="domain" description="Histidine kinase" evidence="9">
    <location>
        <begin position="169"/>
        <end position="408"/>
    </location>
</feature>
<comment type="caution">
    <text evidence="11">The sequence shown here is derived from an EMBL/GenBank/DDBJ whole genome shotgun (WGS) entry which is preliminary data.</text>
</comment>
<dbReference type="EMBL" id="JAYGHT010000129">
    <property type="protein sequence ID" value="MEA5521125.1"/>
    <property type="molecule type" value="Genomic_DNA"/>
</dbReference>
<dbReference type="CDD" id="cd00082">
    <property type="entry name" value="HisKA"/>
    <property type="match status" value="1"/>
</dbReference>
<dbReference type="InterPro" id="IPR003594">
    <property type="entry name" value="HATPase_dom"/>
</dbReference>
<keyword evidence="5" id="KW-0418">Kinase</keyword>
<evidence type="ECO:0000256" key="1">
    <source>
        <dbReference type="ARBA" id="ARBA00000085"/>
    </source>
</evidence>
<dbReference type="InterPro" id="IPR011006">
    <property type="entry name" value="CheY-like_superfamily"/>
</dbReference>
<dbReference type="Pfam" id="PF00512">
    <property type="entry name" value="HisKA"/>
    <property type="match status" value="1"/>
</dbReference>
<organism evidence="11 12">
    <name type="scientific">Limnoraphis robusta CCNP1315</name>
    <dbReference type="NCBI Taxonomy" id="3110306"/>
    <lineage>
        <taxon>Bacteria</taxon>
        <taxon>Bacillati</taxon>
        <taxon>Cyanobacteriota</taxon>
        <taxon>Cyanophyceae</taxon>
        <taxon>Oscillatoriophycideae</taxon>
        <taxon>Oscillatoriales</taxon>
        <taxon>Sirenicapillariaceae</taxon>
        <taxon>Limnoraphis</taxon>
    </lineage>
</organism>
<evidence type="ECO:0000256" key="7">
    <source>
        <dbReference type="PROSITE-ProRule" id="PRU00169"/>
    </source>
</evidence>
<evidence type="ECO:0000259" key="10">
    <source>
        <dbReference type="PROSITE" id="PS50110"/>
    </source>
</evidence>
<keyword evidence="8" id="KW-0175">Coiled coil</keyword>
<sequence>MYQELIKILLVEDNPGDAFLIQESLKKRHTTMHFKVTQVERLQEAFLSLEQENFDIILLDLFLPDSQGLDTFTGILPKANHLPIVVLTGLNDEEMAIQAVRLGAQDYLKKELVIGDLLVYSLCYAIERKRTQEQLKQQKIQLEAANTELERRTQQLEFLNAELEAFSYTVSHDLRSPLLSIDGFSCFLEKEYSEQLNSKGISYIKRIREAVQRMDRLIENLLGLSQVQKNQMCIQQVNLSEIVDATYQEFKQQYPERPVNFMITPNLTVQGDKQLLKVALENLIANAWKYTAQEKIASIQFGVLSDPQTILDSERKIRSPICTSPVNSSQQTLPTIYFVQDNGVGFEMSQVDQLFKPFQRLHSSQEFPGTGIGLATVQRIIHRHQGKIWAQSVLGQGATFYFTLNLDVE</sequence>
<dbReference type="PROSITE" id="PS50110">
    <property type="entry name" value="RESPONSE_REGULATORY"/>
    <property type="match status" value="1"/>
</dbReference>
<evidence type="ECO:0000256" key="2">
    <source>
        <dbReference type="ARBA" id="ARBA00012438"/>
    </source>
</evidence>
<dbReference type="SUPFAM" id="SSF47384">
    <property type="entry name" value="Homodimeric domain of signal transducing histidine kinase"/>
    <property type="match status" value="1"/>
</dbReference>
<dbReference type="PROSITE" id="PS50109">
    <property type="entry name" value="HIS_KIN"/>
    <property type="match status" value="1"/>
</dbReference>
<evidence type="ECO:0000256" key="8">
    <source>
        <dbReference type="SAM" id="Coils"/>
    </source>
</evidence>
<evidence type="ECO:0000313" key="11">
    <source>
        <dbReference type="EMBL" id="MEA5521125.1"/>
    </source>
</evidence>
<dbReference type="InterPro" id="IPR003661">
    <property type="entry name" value="HisK_dim/P_dom"/>
</dbReference>
<dbReference type="Gene3D" id="1.10.287.130">
    <property type="match status" value="1"/>
</dbReference>
<evidence type="ECO:0000256" key="4">
    <source>
        <dbReference type="ARBA" id="ARBA00022679"/>
    </source>
</evidence>
<dbReference type="CDD" id="cd00156">
    <property type="entry name" value="REC"/>
    <property type="match status" value="1"/>
</dbReference>
<evidence type="ECO:0000259" key="9">
    <source>
        <dbReference type="PROSITE" id="PS50109"/>
    </source>
</evidence>
<keyword evidence="6" id="KW-0902">Two-component regulatory system</keyword>
<dbReference type="SMART" id="SM00388">
    <property type="entry name" value="HisKA"/>
    <property type="match status" value="1"/>
</dbReference>
<evidence type="ECO:0000256" key="5">
    <source>
        <dbReference type="ARBA" id="ARBA00022777"/>
    </source>
</evidence>
<dbReference type="Pfam" id="PF02518">
    <property type="entry name" value="HATPase_c"/>
    <property type="match status" value="1"/>
</dbReference>
<dbReference type="Pfam" id="PF00072">
    <property type="entry name" value="Response_reg"/>
    <property type="match status" value="1"/>
</dbReference>
<dbReference type="InterPro" id="IPR005467">
    <property type="entry name" value="His_kinase_dom"/>
</dbReference>
<keyword evidence="3 7" id="KW-0597">Phosphoprotein</keyword>
<dbReference type="PANTHER" id="PTHR42878">
    <property type="entry name" value="TWO-COMPONENT HISTIDINE KINASE"/>
    <property type="match status" value="1"/>
</dbReference>